<evidence type="ECO:0000313" key="1">
    <source>
        <dbReference type="EMBL" id="AYV54765.1"/>
    </source>
</evidence>
<dbReference type="KEGG" id="lkm:EFP84_04015"/>
<reference evidence="1 2" key="1">
    <citation type="submission" date="2018-11" db="EMBL/GenBank/DDBJ databases">
        <title>Complete genome sequence of Leptospira kmetyi isolate LS 001/16 from soil sample associated with a leptospirosis patient in Kelantan.</title>
        <authorList>
            <person name="Muhammad Yusoff F."/>
            <person name="Muhammad Yusoff S."/>
            <person name="Ahmad M.N."/>
            <person name="Yusof N.Y."/>
            <person name="Aziah I."/>
        </authorList>
    </citation>
    <scope>NUCLEOTIDE SEQUENCE [LARGE SCALE GENOMIC DNA]</scope>
    <source>
        <strain evidence="1 2">LS 001/16</strain>
    </source>
</reference>
<sequence length="119" mass="13412">MLYILPRFKGQVNVWKIPLSPSRDLQRLKLQIDGFKDSFEILKLKEEGITISSTEELNLLQGSPVSGQIDSPGLNLQFRFQGSLQRQVARPDGKGFILGILFAQRTRFPDLLIALELAS</sequence>
<name>A0AAD0UNL1_9LEPT</name>
<dbReference type="RefSeq" id="WP_123179200.1">
    <property type="nucleotide sequence ID" value="NZ_CP033614.1"/>
</dbReference>
<organism evidence="1 2">
    <name type="scientific">Leptospira kmetyi</name>
    <dbReference type="NCBI Taxonomy" id="408139"/>
    <lineage>
        <taxon>Bacteria</taxon>
        <taxon>Pseudomonadati</taxon>
        <taxon>Spirochaetota</taxon>
        <taxon>Spirochaetia</taxon>
        <taxon>Leptospirales</taxon>
        <taxon>Leptospiraceae</taxon>
        <taxon>Leptospira</taxon>
    </lineage>
</organism>
<dbReference type="AlphaFoldDB" id="A0AAD0UNL1"/>
<evidence type="ECO:0000313" key="2">
    <source>
        <dbReference type="Proteomes" id="UP000276407"/>
    </source>
</evidence>
<dbReference type="Proteomes" id="UP000276407">
    <property type="component" value="Chromosome 1"/>
</dbReference>
<dbReference type="EMBL" id="CP033614">
    <property type="protein sequence ID" value="AYV54765.1"/>
    <property type="molecule type" value="Genomic_DNA"/>
</dbReference>
<protein>
    <submittedName>
        <fullName evidence="1">Uncharacterized protein</fullName>
    </submittedName>
</protein>
<accession>A0AAD0UNL1</accession>
<proteinExistence type="predicted"/>
<gene>
    <name evidence="1" type="ORF">EFP84_04015</name>
</gene>